<evidence type="ECO:0000256" key="1">
    <source>
        <dbReference type="SAM" id="Phobius"/>
    </source>
</evidence>
<organism evidence="2 3">
    <name type="scientific">Spiroplasma culicicola AES-1</name>
    <dbReference type="NCBI Taxonomy" id="1276246"/>
    <lineage>
        <taxon>Bacteria</taxon>
        <taxon>Bacillati</taxon>
        <taxon>Mycoplasmatota</taxon>
        <taxon>Mollicutes</taxon>
        <taxon>Entomoplasmatales</taxon>
        <taxon>Spiroplasmataceae</taxon>
        <taxon>Spiroplasma</taxon>
    </lineage>
</organism>
<feature type="transmembrane region" description="Helical" evidence="1">
    <location>
        <begin position="7"/>
        <end position="33"/>
    </location>
</feature>
<keyword evidence="1" id="KW-1133">Transmembrane helix</keyword>
<dbReference type="AlphaFoldDB" id="W6A610"/>
<gene>
    <name evidence="2" type="ORF">SCULI_v1c00910</name>
</gene>
<dbReference type="PATRIC" id="fig|1276246.3.peg.89"/>
<name>W6A610_9MOLU</name>
<keyword evidence="1" id="KW-0472">Membrane</keyword>
<dbReference type="KEGG" id="scq:SCULI_v1c00910"/>
<keyword evidence="1" id="KW-0812">Transmembrane</keyword>
<sequence length="100" mass="11418">MRGLKRLLRVLINTGLTFITFGIYGIVMFIWWARGNADLGMKVIGVDFSNSDKSGQLWMMQFLVGFCWVLTFGIMWVIDIVFLCSGNDSFAERWSGCSME</sequence>
<dbReference type="OrthoDB" id="389640at2"/>
<evidence type="ECO:0008006" key="4">
    <source>
        <dbReference type="Google" id="ProtNLM"/>
    </source>
</evidence>
<dbReference type="Proteomes" id="UP000019267">
    <property type="component" value="Chromosome"/>
</dbReference>
<dbReference type="EMBL" id="CP006681">
    <property type="protein sequence ID" value="AHI52432.1"/>
    <property type="molecule type" value="Genomic_DNA"/>
</dbReference>
<evidence type="ECO:0000313" key="3">
    <source>
        <dbReference type="Proteomes" id="UP000019267"/>
    </source>
</evidence>
<dbReference type="RefSeq" id="WP_025362678.1">
    <property type="nucleotide sequence ID" value="NZ_CP006681.1"/>
</dbReference>
<protein>
    <recommendedName>
        <fullName evidence="4">Transmembrane protein</fullName>
    </recommendedName>
</protein>
<evidence type="ECO:0000313" key="2">
    <source>
        <dbReference type="EMBL" id="AHI52432.1"/>
    </source>
</evidence>
<proteinExistence type="predicted"/>
<feature type="transmembrane region" description="Helical" evidence="1">
    <location>
        <begin position="58"/>
        <end position="84"/>
    </location>
</feature>
<reference evidence="2 3" key="1">
    <citation type="journal article" date="2014" name="Genome Biol. Evol.">
        <title>Molecular evolution of the substrate utilization strategies and putative virulence factors in mosquito-associated Spiroplasma species.</title>
        <authorList>
            <person name="Chang T.H."/>
            <person name="Lo W.S."/>
            <person name="Ku C."/>
            <person name="Chen L.L."/>
            <person name="Kuo C.H."/>
        </authorList>
    </citation>
    <scope>NUCLEOTIDE SEQUENCE [LARGE SCALE GENOMIC DNA]</scope>
    <source>
        <strain evidence="2">AES-1</strain>
    </source>
</reference>
<dbReference type="HOGENOM" id="CLU_177727_0_0_14"/>
<accession>W6A610</accession>
<keyword evidence="3" id="KW-1185">Reference proteome</keyword>